<dbReference type="PROSITE" id="PS00571">
    <property type="entry name" value="AMIDASES"/>
    <property type="match status" value="1"/>
</dbReference>
<dbReference type="GO" id="GO:0003824">
    <property type="term" value="F:catalytic activity"/>
    <property type="evidence" value="ECO:0007669"/>
    <property type="project" value="InterPro"/>
</dbReference>
<dbReference type="Gene3D" id="3.90.1300.10">
    <property type="entry name" value="Amidase signature (AS) domain"/>
    <property type="match status" value="1"/>
</dbReference>
<evidence type="ECO:0000256" key="1">
    <source>
        <dbReference type="SAM" id="MobiDB-lite"/>
    </source>
</evidence>
<dbReference type="Pfam" id="PF01425">
    <property type="entry name" value="Amidase"/>
    <property type="match status" value="1"/>
</dbReference>
<evidence type="ECO:0000259" key="2">
    <source>
        <dbReference type="Pfam" id="PF01425"/>
    </source>
</evidence>
<reference evidence="3 4" key="1">
    <citation type="journal article" date="2019" name="Nat. Microbiol.">
        <title>Mediterranean grassland soil C-N compound turnover is dependent on rainfall and depth, and is mediated by genomically divergent microorganisms.</title>
        <authorList>
            <person name="Diamond S."/>
            <person name="Andeer P.F."/>
            <person name="Li Z."/>
            <person name="Crits-Christoph A."/>
            <person name="Burstein D."/>
            <person name="Anantharaman K."/>
            <person name="Lane K.R."/>
            <person name="Thomas B.C."/>
            <person name="Pan C."/>
            <person name="Northen T.R."/>
            <person name="Banfield J.F."/>
        </authorList>
    </citation>
    <scope>NUCLEOTIDE SEQUENCE [LARGE SCALE GENOMIC DNA]</scope>
    <source>
        <strain evidence="3">WS_6</strain>
    </source>
</reference>
<dbReference type="InterPro" id="IPR023631">
    <property type="entry name" value="Amidase_dom"/>
</dbReference>
<sequence>MRERRSAGASEASGGVALRSELGSPGSLTGTRSSVAITAALAGRKFRDGSLTPEQLTGDLLERIERENPRLNAFYEVFASEARESAARATRELREGLDRGPLHGVPIAVKDLFDVAGHVTTAGAHPGFHPPPARGDSEVVGRLRAAGAVLLGKTAVHEWAFGVSTNNPHFGPTRNPHDTERIPGGSSGGSGAALAAGLTVLALGTDTGGSIRIPAALCGVVGLKPTYGLVSLGGVTPLSRSLDHAGPMAGSVEDAFLLLEAISDFRRRTIARPKILLPRSFFFDDVDGAITDLVRAAASRLGKTESVEVAGVEAVLDANTVILFCDAAALHEEQLKEHPDWFGASVAERMSTGFKHRGVDYARARDVQRDWTAYLTRLLGADAVLAVPTSPVPATVIGDREGAVLGTLMTRLTAPFNLAGVPVLAVPVGKVGALPVGMQLVAAPGRESVLWALAQGL</sequence>
<dbReference type="InterPro" id="IPR020556">
    <property type="entry name" value="Amidase_CS"/>
</dbReference>
<feature type="domain" description="Amidase" evidence="2">
    <location>
        <begin position="56"/>
        <end position="448"/>
    </location>
</feature>
<gene>
    <name evidence="3" type="ORF">E6K76_05710</name>
</gene>
<evidence type="ECO:0000313" key="4">
    <source>
        <dbReference type="Proteomes" id="UP000316852"/>
    </source>
</evidence>
<feature type="non-terminal residue" evidence="3">
    <location>
        <position position="457"/>
    </location>
</feature>
<protein>
    <submittedName>
        <fullName evidence="3">Amidase</fullName>
    </submittedName>
</protein>
<name>A0A538T658_UNCEI</name>
<dbReference type="PANTHER" id="PTHR11895:SF176">
    <property type="entry name" value="AMIDASE AMID-RELATED"/>
    <property type="match status" value="1"/>
</dbReference>
<dbReference type="PANTHER" id="PTHR11895">
    <property type="entry name" value="TRANSAMIDASE"/>
    <property type="match status" value="1"/>
</dbReference>
<dbReference type="EMBL" id="VBOW01000025">
    <property type="protein sequence ID" value="TMQ59129.1"/>
    <property type="molecule type" value="Genomic_DNA"/>
</dbReference>
<accession>A0A538T658</accession>
<dbReference type="SUPFAM" id="SSF75304">
    <property type="entry name" value="Amidase signature (AS) enzymes"/>
    <property type="match status" value="1"/>
</dbReference>
<comment type="caution">
    <text evidence="3">The sequence shown here is derived from an EMBL/GenBank/DDBJ whole genome shotgun (WGS) entry which is preliminary data.</text>
</comment>
<dbReference type="InterPro" id="IPR036928">
    <property type="entry name" value="AS_sf"/>
</dbReference>
<feature type="region of interest" description="Disordered" evidence="1">
    <location>
        <begin position="1"/>
        <end position="30"/>
    </location>
</feature>
<organism evidence="3 4">
    <name type="scientific">Eiseniibacteriota bacterium</name>
    <dbReference type="NCBI Taxonomy" id="2212470"/>
    <lineage>
        <taxon>Bacteria</taxon>
        <taxon>Candidatus Eiseniibacteriota</taxon>
    </lineage>
</organism>
<dbReference type="AlphaFoldDB" id="A0A538T658"/>
<proteinExistence type="predicted"/>
<dbReference type="Proteomes" id="UP000316852">
    <property type="component" value="Unassembled WGS sequence"/>
</dbReference>
<dbReference type="InterPro" id="IPR000120">
    <property type="entry name" value="Amidase"/>
</dbReference>
<evidence type="ECO:0000313" key="3">
    <source>
        <dbReference type="EMBL" id="TMQ59129.1"/>
    </source>
</evidence>